<sequence>MYAKLLNNLETLNLEKMYSYVPTYLDTVAKEEISVLDALVHLTEKEIIYKNEMASKIQISVAGFPSSCNFNCY</sequence>
<protein>
    <recommendedName>
        <fullName evidence="3">IstB-like ATP-binding protein domain-containing protein</fullName>
    </recommendedName>
</protein>
<proteinExistence type="predicted"/>
<dbReference type="EMBL" id="JAGGKS010000003">
    <property type="protein sequence ID" value="MBP1925614.1"/>
    <property type="molecule type" value="Genomic_DNA"/>
</dbReference>
<evidence type="ECO:0000313" key="2">
    <source>
        <dbReference type="Proteomes" id="UP001519342"/>
    </source>
</evidence>
<evidence type="ECO:0008006" key="3">
    <source>
        <dbReference type="Google" id="ProtNLM"/>
    </source>
</evidence>
<comment type="caution">
    <text evidence="1">The sequence shown here is derived from an EMBL/GenBank/DDBJ whole genome shotgun (WGS) entry which is preliminary data.</text>
</comment>
<evidence type="ECO:0000313" key="1">
    <source>
        <dbReference type="EMBL" id="MBP1925614.1"/>
    </source>
</evidence>
<gene>
    <name evidence="1" type="ORF">J2Z76_001473</name>
</gene>
<reference evidence="1 2" key="1">
    <citation type="submission" date="2021-03" db="EMBL/GenBank/DDBJ databases">
        <title>Genomic Encyclopedia of Type Strains, Phase IV (KMG-IV): sequencing the most valuable type-strain genomes for metagenomic binning, comparative biology and taxonomic classification.</title>
        <authorList>
            <person name="Goeker M."/>
        </authorList>
    </citation>
    <scope>NUCLEOTIDE SEQUENCE [LARGE SCALE GENOMIC DNA]</scope>
    <source>
        <strain evidence="1 2">DSM 24004</strain>
    </source>
</reference>
<keyword evidence="2" id="KW-1185">Reference proteome</keyword>
<accession>A0ABS4GD93</accession>
<name>A0ABS4GD93_9FIRM</name>
<organism evidence="1 2">
    <name type="scientific">Sedimentibacter acidaminivorans</name>
    <dbReference type="NCBI Taxonomy" id="913099"/>
    <lineage>
        <taxon>Bacteria</taxon>
        <taxon>Bacillati</taxon>
        <taxon>Bacillota</taxon>
        <taxon>Tissierellia</taxon>
        <taxon>Sedimentibacter</taxon>
    </lineage>
</organism>
<dbReference type="Proteomes" id="UP001519342">
    <property type="component" value="Unassembled WGS sequence"/>
</dbReference>